<protein>
    <recommendedName>
        <fullName evidence="4">DUF4145 domain-containing protein</fullName>
    </recommendedName>
</protein>
<accession>A0ABV0DHE5</accession>
<evidence type="ECO:0000313" key="3">
    <source>
        <dbReference type="Proteomes" id="UP001424532"/>
    </source>
</evidence>
<gene>
    <name evidence="2" type="ORF">ABFE88_15605</name>
</gene>
<feature type="region of interest" description="Disordered" evidence="1">
    <location>
        <begin position="125"/>
        <end position="147"/>
    </location>
</feature>
<dbReference type="EMBL" id="JBDLYL010000015">
    <property type="protein sequence ID" value="MEN8641074.1"/>
    <property type="molecule type" value="Genomic_DNA"/>
</dbReference>
<evidence type="ECO:0008006" key="4">
    <source>
        <dbReference type="Google" id="ProtNLM"/>
    </source>
</evidence>
<name>A0ABV0DHE5_9PSED</name>
<sequence>MNSAIEAIGLIIDGSRRLEQQLRDVGAIGSGLKELSESITASLSPGDAARIRRVYVLRNKVAHDTFEVDQAALAQFLADVEHLLAELKPDEDPDTAMRKRIRNADVMDDEMHEWLKKEAAKRMDAQRASAAEAARAPGSPPIDQPVPVLTGSATTFSESPMGKQLKSSAKEATLKVALGALASLIK</sequence>
<evidence type="ECO:0000313" key="2">
    <source>
        <dbReference type="EMBL" id="MEN8641074.1"/>
    </source>
</evidence>
<organism evidence="2 3">
    <name type="scientific">Pseudomonas sichuanensis</name>
    <dbReference type="NCBI Taxonomy" id="2213015"/>
    <lineage>
        <taxon>Bacteria</taxon>
        <taxon>Pseudomonadati</taxon>
        <taxon>Pseudomonadota</taxon>
        <taxon>Gammaproteobacteria</taxon>
        <taxon>Pseudomonadales</taxon>
        <taxon>Pseudomonadaceae</taxon>
        <taxon>Pseudomonas</taxon>
    </lineage>
</organism>
<dbReference type="RefSeq" id="WP_347150515.1">
    <property type="nucleotide sequence ID" value="NZ_JBDLYL010000015.1"/>
</dbReference>
<keyword evidence="3" id="KW-1185">Reference proteome</keyword>
<dbReference type="Proteomes" id="UP001424532">
    <property type="component" value="Unassembled WGS sequence"/>
</dbReference>
<evidence type="ECO:0000256" key="1">
    <source>
        <dbReference type="SAM" id="MobiDB-lite"/>
    </source>
</evidence>
<reference evidence="2 3" key="1">
    <citation type="submission" date="2024-05" db="EMBL/GenBank/DDBJ databases">
        <title>Sequence of Lycoming College course isolates.</title>
        <authorList>
            <person name="Reigle C.A."/>
            <person name="Newman J.D."/>
        </authorList>
    </citation>
    <scope>NUCLEOTIDE SEQUENCE [LARGE SCALE GENOMIC DNA]</scope>
    <source>
        <strain evidence="2 3">CAR-09</strain>
    </source>
</reference>
<proteinExistence type="predicted"/>
<comment type="caution">
    <text evidence="2">The sequence shown here is derived from an EMBL/GenBank/DDBJ whole genome shotgun (WGS) entry which is preliminary data.</text>
</comment>
<feature type="compositionally biased region" description="Low complexity" evidence="1">
    <location>
        <begin position="126"/>
        <end position="136"/>
    </location>
</feature>